<dbReference type="EMBL" id="QPJT01000013">
    <property type="protein sequence ID" value="RCX15500.1"/>
    <property type="molecule type" value="Genomic_DNA"/>
</dbReference>
<dbReference type="AlphaFoldDB" id="A0A369B1F1"/>
<dbReference type="Proteomes" id="UP000253034">
    <property type="component" value="Unassembled WGS sequence"/>
</dbReference>
<dbReference type="PANTHER" id="PTHR41786">
    <property type="entry name" value="MOTILITY ACCESSORY FACTOR MAF"/>
    <property type="match status" value="1"/>
</dbReference>
<dbReference type="Pfam" id="PF20157">
    <property type="entry name" value="Maf_flag10_N"/>
    <property type="match status" value="1"/>
</dbReference>
<evidence type="ECO:0000259" key="2">
    <source>
        <dbReference type="Pfam" id="PF20157"/>
    </source>
</evidence>
<sequence>MNVFEKNLSLIKSCQPDVFNKLDAYIKGVYVPLNNNIEQIALANQDDIIINMLVTCNGAGHLICDHEDPISQAYNWIDRYIDPSSKADIVFGLGFGYHIEVLLTSFKNRRVTVIEPDIELFYQILKVRNMELVITKADIFVDEPVDVILGKLNTLLWDADKGGIQCQPFEVYGEMFPGLWDDLRERFIKAAHNFNVDISTIRLFGELWVHNNIKNAARLHEASNAWGLAGNFRNIPGILVSAGPSLSKNVHLLNELKSKAVIMAAGTAVNVLERYGVTPHFMVGTDGTEGEAEIHKKVRSRDIYFIYSNQVATGSVESYRGPKYFMNFPVDVYSERFLKYAGVHSELFASGPSVANTCFDLLLKMGCNPIILVGQDLAFTGGIKYAGEEAHGQAHADSSDYEKKGYTLTKDIYGQDIYTRADFISMKNWFEMYFEKAKDIVDIINATEGGLNINFATNDTLESTIQKGSFREANIEGKIRDIYKSNLFGEEVKDKLKAYNEIIYREIERLCQCSKRQKKLADLIKREVYHPTRDKKAFKRTVDEISTLADAVIESPIYDSVLKRIIEIEFYLIKAELERALKETSNYGSVKNAYMNAIERQNSMLEQKLVKIKELLEVKDEDCQ</sequence>
<dbReference type="InterPro" id="IPR045376">
    <property type="entry name" value="Maf_N"/>
</dbReference>
<keyword evidence="4" id="KW-1185">Reference proteome</keyword>
<evidence type="ECO:0008006" key="5">
    <source>
        <dbReference type="Google" id="ProtNLM"/>
    </source>
</evidence>
<accession>A0A369B1F1</accession>
<dbReference type="RefSeq" id="WP_114298150.1">
    <property type="nucleotide sequence ID" value="NZ_QPJT01000013.1"/>
</dbReference>
<organism evidence="3 4">
    <name type="scientific">Anaerobacterium chartisolvens</name>
    <dbReference type="NCBI Taxonomy" id="1297424"/>
    <lineage>
        <taxon>Bacteria</taxon>
        <taxon>Bacillati</taxon>
        <taxon>Bacillota</taxon>
        <taxon>Clostridia</taxon>
        <taxon>Eubacteriales</taxon>
        <taxon>Oscillospiraceae</taxon>
        <taxon>Anaerobacterium</taxon>
    </lineage>
</organism>
<dbReference type="InterPro" id="IPR002826">
    <property type="entry name" value="MptE-like"/>
</dbReference>
<name>A0A369B1F1_9FIRM</name>
<evidence type="ECO:0000259" key="1">
    <source>
        <dbReference type="Pfam" id="PF01973"/>
    </source>
</evidence>
<evidence type="ECO:0000313" key="3">
    <source>
        <dbReference type="EMBL" id="RCX15500.1"/>
    </source>
</evidence>
<feature type="domain" description="6-hydroxymethylpterin diphosphokinase MptE-like" evidence="1">
    <location>
        <begin position="211"/>
        <end position="381"/>
    </location>
</feature>
<evidence type="ECO:0000313" key="4">
    <source>
        <dbReference type="Proteomes" id="UP000253034"/>
    </source>
</evidence>
<reference evidence="3 4" key="1">
    <citation type="submission" date="2018-07" db="EMBL/GenBank/DDBJ databases">
        <title>Genomic Encyclopedia of Type Strains, Phase IV (KMG-IV): sequencing the most valuable type-strain genomes for metagenomic binning, comparative biology and taxonomic classification.</title>
        <authorList>
            <person name="Goeker M."/>
        </authorList>
    </citation>
    <scope>NUCLEOTIDE SEQUENCE [LARGE SCALE GENOMIC DNA]</scope>
    <source>
        <strain evidence="3 4">DSM 27016</strain>
    </source>
</reference>
<dbReference type="Pfam" id="PF01973">
    <property type="entry name" value="MptE-like"/>
    <property type="match status" value="1"/>
</dbReference>
<protein>
    <recommendedName>
        <fullName evidence="5">Motility associated factor glycosyltransferase family protein</fullName>
    </recommendedName>
</protein>
<dbReference type="PANTHER" id="PTHR41786:SF1">
    <property type="entry name" value="6-HYDROXYMETHYLPTERIN DIPHOSPHOKINASE MPTE-LIKE DOMAIN-CONTAINING PROTEIN"/>
    <property type="match status" value="1"/>
</dbReference>
<gene>
    <name evidence="3" type="ORF">DFR58_11382</name>
</gene>
<feature type="domain" description="Glycosyltransferase Maf N-terminal" evidence="2">
    <location>
        <begin position="85"/>
        <end position="136"/>
    </location>
</feature>
<dbReference type="OrthoDB" id="5291305at2"/>
<comment type="caution">
    <text evidence="3">The sequence shown here is derived from an EMBL/GenBank/DDBJ whole genome shotgun (WGS) entry which is preliminary data.</text>
</comment>
<proteinExistence type="predicted"/>